<dbReference type="Pfam" id="PF12900">
    <property type="entry name" value="Pyridox_ox_2"/>
    <property type="match status" value="1"/>
</dbReference>
<name>A0AAE3XR14_9BACT</name>
<evidence type="ECO:0000313" key="1">
    <source>
        <dbReference type="EMBL" id="MDR6241562.1"/>
    </source>
</evidence>
<reference evidence="1" key="1">
    <citation type="submission" date="2023-07" db="EMBL/GenBank/DDBJ databases">
        <title>Genomic Encyclopedia of Type Strains, Phase IV (KMG-IV): sequencing the most valuable type-strain genomes for metagenomic binning, comparative biology and taxonomic classification.</title>
        <authorList>
            <person name="Goeker M."/>
        </authorList>
    </citation>
    <scope>NUCLEOTIDE SEQUENCE</scope>
    <source>
        <strain evidence="1">DSM 26174</strain>
    </source>
</reference>
<gene>
    <name evidence="1" type="ORF">HNQ88_004649</name>
</gene>
<dbReference type="SUPFAM" id="SSF50475">
    <property type="entry name" value="FMN-binding split barrel"/>
    <property type="match status" value="1"/>
</dbReference>
<proteinExistence type="predicted"/>
<dbReference type="Gene3D" id="2.30.110.10">
    <property type="entry name" value="Electron Transport, Fmn-binding Protein, Chain A"/>
    <property type="match status" value="1"/>
</dbReference>
<sequence length="219" mass="24919">MESKEQAHIVKRGKHKSTHDWNEISKILDDNFIGHFVSMRGDIPVVLPRAYGRIGKTIYTHGAQKNGLMNANIKDNYASMTVTSLDGLILSKSAYHHSINYRSAVIFGSTRDVENDDEKIQGLKAISDHMLKQRWEDSRFPNENELKATKVMAIDIEYFVAKINDKTDPGDNKEDLDLAIWAGIIPTSTHYGNPQRAEYCSPEINLPEYMSELFEMQNT</sequence>
<dbReference type="EMBL" id="JAVDQD010000009">
    <property type="protein sequence ID" value="MDR6241562.1"/>
    <property type="molecule type" value="Genomic_DNA"/>
</dbReference>
<dbReference type="PANTHER" id="PTHR34071:SF2">
    <property type="entry name" value="FLAVIN-NUCLEOTIDE-BINDING PROTEIN"/>
    <property type="match status" value="1"/>
</dbReference>
<protein>
    <recommendedName>
        <fullName evidence="3">Pyridoxamine 5'-phosphate oxidase family protein</fullName>
    </recommendedName>
</protein>
<comment type="caution">
    <text evidence="1">The sequence shown here is derived from an EMBL/GenBank/DDBJ whole genome shotgun (WGS) entry which is preliminary data.</text>
</comment>
<evidence type="ECO:0000313" key="2">
    <source>
        <dbReference type="Proteomes" id="UP001185092"/>
    </source>
</evidence>
<dbReference type="Proteomes" id="UP001185092">
    <property type="component" value="Unassembled WGS sequence"/>
</dbReference>
<dbReference type="InterPro" id="IPR024747">
    <property type="entry name" value="Pyridox_Oxase-rel"/>
</dbReference>
<dbReference type="InterPro" id="IPR012349">
    <property type="entry name" value="Split_barrel_FMN-bd"/>
</dbReference>
<dbReference type="AlphaFoldDB" id="A0AAE3XR14"/>
<organism evidence="1 2">
    <name type="scientific">Aureibacter tunicatorum</name>
    <dbReference type="NCBI Taxonomy" id="866807"/>
    <lineage>
        <taxon>Bacteria</taxon>
        <taxon>Pseudomonadati</taxon>
        <taxon>Bacteroidota</taxon>
        <taxon>Cytophagia</taxon>
        <taxon>Cytophagales</taxon>
        <taxon>Persicobacteraceae</taxon>
        <taxon>Aureibacter</taxon>
    </lineage>
</organism>
<dbReference type="RefSeq" id="WP_309942446.1">
    <property type="nucleotide sequence ID" value="NZ_AP025307.1"/>
</dbReference>
<evidence type="ECO:0008006" key="3">
    <source>
        <dbReference type="Google" id="ProtNLM"/>
    </source>
</evidence>
<accession>A0AAE3XR14</accession>
<keyword evidence="2" id="KW-1185">Reference proteome</keyword>
<dbReference type="PANTHER" id="PTHR34071">
    <property type="entry name" value="5-NITROIMIDAZOLE ANTIBIOTICS RESISTANCE PROTEIN, NIMA-FAMILY-RELATED PROTEIN-RELATED"/>
    <property type="match status" value="1"/>
</dbReference>